<sequence>MSDPQSPYLPPSGQQPPWRDSVNNEPPTEVPGQPPAYGSPTYGTPSYGAPSSGAPTYGTPSSGAPTYGTPSSGAPSYGTPAGPTSYGPPAYGAPNDEPPTYVPTSQPGAGQPYAQPGTYGQPPTYGQPSAYGQPPTYGQPSGIEPTTGQPAQGYAQSGYGASGYPAPGGYAPAPKRSRTGLWVGLAIGVVVLLALCVGGAVMLLRSGDDKTTGTGTPTAVATTRPPAAGADAEKGATVSTPATLAGLTLSKEPSLQKTAEDLEAELKSSIPNASSAAAGTYQDPSDPTALVMVAVVAVDNDTPEALVSGAFVGMRSQLDVKNVKDIDPGPMGGIARCGTATMQGMPLTVCVWGDHGSLGQIYFLNRSLPESQKLYPDIRKGVLHRK</sequence>
<feature type="compositionally biased region" description="Low complexity" evidence="1">
    <location>
        <begin position="148"/>
        <end position="159"/>
    </location>
</feature>
<protein>
    <recommendedName>
        <fullName evidence="5">Flagellar basal body-associated protein FliL</fullName>
    </recommendedName>
</protein>
<keyword evidence="2" id="KW-1133">Transmembrane helix</keyword>
<organism evidence="3 4">
    <name type="scientific">Luedemannella helvata</name>
    <dbReference type="NCBI Taxonomy" id="349315"/>
    <lineage>
        <taxon>Bacteria</taxon>
        <taxon>Bacillati</taxon>
        <taxon>Actinomycetota</taxon>
        <taxon>Actinomycetes</taxon>
        <taxon>Micromonosporales</taxon>
        <taxon>Micromonosporaceae</taxon>
        <taxon>Luedemannella</taxon>
    </lineage>
</organism>
<evidence type="ECO:0008006" key="5">
    <source>
        <dbReference type="Google" id="ProtNLM"/>
    </source>
</evidence>
<comment type="caution">
    <text evidence="3">The sequence shown here is derived from an EMBL/GenBank/DDBJ whole genome shotgun (WGS) entry which is preliminary data.</text>
</comment>
<feature type="region of interest" description="Disordered" evidence="1">
    <location>
        <begin position="1"/>
        <end position="159"/>
    </location>
</feature>
<keyword evidence="2" id="KW-0472">Membrane</keyword>
<proteinExistence type="predicted"/>
<gene>
    <name evidence="3" type="ORF">GCM10009681_30780</name>
</gene>
<evidence type="ECO:0000313" key="4">
    <source>
        <dbReference type="Proteomes" id="UP001500655"/>
    </source>
</evidence>
<evidence type="ECO:0000313" key="3">
    <source>
        <dbReference type="EMBL" id="GAA1757373.1"/>
    </source>
</evidence>
<dbReference type="RefSeq" id="WP_344082051.1">
    <property type="nucleotide sequence ID" value="NZ_BAAALS010000014.1"/>
</dbReference>
<accession>A0ABN2KKM8</accession>
<evidence type="ECO:0000256" key="1">
    <source>
        <dbReference type="SAM" id="MobiDB-lite"/>
    </source>
</evidence>
<dbReference type="EMBL" id="BAAALS010000014">
    <property type="protein sequence ID" value="GAA1757373.1"/>
    <property type="molecule type" value="Genomic_DNA"/>
</dbReference>
<dbReference type="Proteomes" id="UP001500655">
    <property type="component" value="Unassembled WGS sequence"/>
</dbReference>
<evidence type="ECO:0000256" key="2">
    <source>
        <dbReference type="SAM" id="Phobius"/>
    </source>
</evidence>
<keyword evidence="2" id="KW-0812">Transmembrane</keyword>
<feature type="compositionally biased region" description="Polar residues" evidence="1">
    <location>
        <begin position="58"/>
        <end position="74"/>
    </location>
</feature>
<reference evidence="3 4" key="1">
    <citation type="journal article" date="2019" name="Int. J. Syst. Evol. Microbiol.">
        <title>The Global Catalogue of Microorganisms (GCM) 10K type strain sequencing project: providing services to taxonomists for standard genome sequencing and annotation.</title>
        <authorList>
            <consortium name="The Broad Institute Genomics Platform"/>
            <consortium name="The Broad Institute Genome Sequencing Center for Infectious Disease"/>
            <person name="Wu L."/>
            <person name="Ma J."/>
        </authorList>
    </citation>
    <scope>NUCLEOTIDE SEQUENCE [LARGE SCALE GENOMIC DNA]</scope>
    <source>
        <strain evidence="3 4">JCM 13249</strain>
    </source>
</reference>
<name>A0ABN2KKM8_9ACTN</name>
<feature type="compositionally biased region" description="Low complexity" evidence="1">
    <location>
        <begin position="212"/>
        <end position="230"/>
    </location>
</feature>
<feature type="compositionally biased region" description="Polar residues" evidence="1">
    <location>
        <begin position="136"/>
        <end position="147"/>
    </location>
</feature>
<feature type="region of interest" description="Disordered" evidence="1">
    <location>
        <begin position="208"/>
        <end position="237"/>
    </location>
</feature>
<keyword evidence="4" id="KW-1185">Reference proteome</keyword>
<feature type="transmembrane region" description="Helical" evidence="2">
    <location>
        <begin position="181"/>
        <end position="204"/>
    </location>
</feature>